<comment type="caution">
    <text evidence="1">The sequence shown here is derived from an EMBL/GenBank/DDBJ whole genome shotgun (WGS) entry which is preliminary data.</text>
</comment>
<dbReference type="AlphaFoldDB" id="A0A7J8SL34"/>
<sequence>MKVVRIGDWSAIHHQLLGKVLNKFSGSQIEMKWLEDNFSHLDNSSSAVERQ</sequence>
<evidence type="ECO:0000313" key="1">
    <source>
        <dbReference type="EMBL" id="MBA0626807.1"/>
    </source>
</evidence>
<proteinExistence type="predicted"/>
<protein>
    <submittedName>
        <fullName evidence="1">Uncharacterized protein</fullName>
    </submittedName>
</protein>
<organism evidence="1 2">
    <name type="scientific">Gossypium davidsonii</name>
    <name type="common">Davidson's cotton</name>
    <name type="synonym">Gossypium klotzschianum subsp. davidsonii</name>
    <dbReference type="NCBI Taxonomy" id="34287"/>
    <lineage>
        <taxon>Eukaryota</taxon>
        <taxon>Viridiplantae</taxon>
        <taxon>Streptophyta</taxon>
        <taxon>Embryophyta</taxon>
        <taxon>Tracheophyta</taxon>
        <taxon>Spermatophyta</taxon>
        <taxon>Magnoliopsida</taxon>
        <taxon>eudicotyledons</taxon>
        <taxon>Gunneridae</taxon>
        <taxon>Pentapetalae</taxon>
        <taxon>rosids</taxon>
        <taxon>malvids</taxon>
        <taxon>Malvales</taxon>
        <taxon>Malvaceae</taxon>
        <taxon>Malvoideae</taxon>
        <taxon>Gossypium</taxon>
    </lineage>
</organism>
<name>A0A7J8SL34_GOSDV</name>
<feature type="non-terminal residue" evidence="1">
    <location>
        <position position="51"/>
    </location>
</feature>
<evidence type="ECO:0000313" key="2">
    <source>
        <dbReference type="Proteomes" id="UP000593561"/>
    </source>
</evidence>
<dbReference type="Proteomes" id="UP000593561">
    <property type="component" value="Unassembled WGS sequence"/>
</dbReference>
<dbReference type="EMBL" id="JABFAC010000010">
    <property type="protein sequence ID" value="MBA0626807.1"/>
    <property type="molecule type" value="Genomic_DNA"/>
</dbReference>
<reference evidence="1 2" key="1">
    <citation type="journal article" date="2019" name="Genome Biol. Evol.">
        <title>Insights into the evolution of the New World diploid cottons (Gossypium, subgenus Houzingenia) based on genome sequencing.</title>
        <authorList>
            <person name="Grover C.E."/>
            <person name="Arick M.A. 2nd"/>
            <person name="Thrash A."/>
            <person name="Conover J.L."/>
            <person name="Sanders W.S."/>
            <person name="Peterson D.G."/>
            <person name="Frelichowski J.E."/>
            <person name="Scheffler J.A."/>
            <person name="Scheffler B.E."/>
            <person name="Wendel J.F."/>
        </authorList>
    </citation>
    <scope>NUCLEOTIDE SEQUENCE [LARGE SCALE GENOMIC DNA]</scope>
    <source>
        <strain evidence="1">27</strain>
        <tissue evidence="1">Leaf</tissue>
    </source>
</reference>
<accession>A0A7J8SL34</accession>
<gene>
    <name evidence="1" type="ORF">Godav_004408</name>
</gene>
<keyword evidence="2" id="KW-1185">Reference proteome</keyword>